<sequence length="535" mass="60222">MACSGGFLPTGHRYCSVMPALDKFLCCSVLPTVNPCCRSSFVVHPTHVAESLTPQRCQWISYCLPSSGPAWKKLSTLGRSVSLDSNVPVLVRGEKDGFYYRGTVKEEIESERGTFLVEFAKPHMSHGRHPVCVQRTAEDDILEYVNRMKHSILPGDKVLAPWEPDMARYGPGTVLMGIETRDPLRASEDEEIMVHFWNDKKVKLPRGVALWIPPSLWERIVEMIHMPFTSRVKPKQSLDANSCIFSCSPKTDLVPVCAVCSLAKHCLLCSPSWPHFHYHHDGVCSFSAYVRCICCCHPHVDAWWPLPSRSLVFQNETEKAESSSEPFPCLLELKGPKQEEAAAAVEVSSPCSDAEWDLEAFPTENAVVDGAVNTDSSCLEKPRLKDSAKPEWKYWKRSHHKSHPSNSGLRSHSSTCTKGKMESKAMSVGNMSHVPPTNRSAMFETIEQSPRGQLTMKEILRDQYFKLSFGEEGFEASEKQRYKTARKKTESDDNCKVTCTEGNKCDDTDHVRRGQTKKTTKSSLATERHDQHRIQ</sequence>
<feature type="compositionally biased region" description="Basic and acidic residues" evidence="1">
    <location>
        <begin position="503"/>
        <end position="512"/>
    </location>
</feature>
<feature type="region of interest" description="Disordered" evidence="1">
    <location>
        <begin position="485"/>
        <end position="535"/>
    </location>
</feature>
<feature type="compositionally biased region" description="Polar residues" evidence="1">
    <location>
        <begin position="404"/>
        <end position="417"/>
    </location>
</feature>
<reference evidence="3" key="2">
    <citation type="submission" date="2025-09" db="UniProtKB">
        <authorList>
            <consortium name="Ensembl"/>
        </authorList>
    </citation>
    <scope>IDENTIFICATION</scope>
</reference>
<feature type="compositionally biased region" description="Basic and acidic residues" evidence="1">
    <location>
        <begin position="485"/>
        <end position="495"/>
    </location>
</feature>
<evidence type="ECO:0000259" key="2">
    <source>
        <dbReference type="Pfam" id="PF15057"/>
    </source>
</evidence>
<protein>
    <submittedName>
        <fullName evidence="3">Chromosome 11 open reading frame 16</fullName>
    </submittedName>
</protein>
<accession>A0A8B9MGM5</accession>
<dbReference type="InterPro" id="IPR032770">
    <property type="entry name" value="DUF4537"/>
</dbReference>
<evidence type="ECO:0000256" key="1">
    <source>
        <dbReference type="SAM" id="MobiDB-lite"/>
    </source>
</evidence>
<feature type="domain" description="DUF4537" evidence="2">
    <location>
        <begin position="88"/>
        <end position="223"/>
    </location>
</feature>
<organism evidence="3 4">
    <name type="scientific">Accipiter nisus</name>
    <name type="common">Eurasian sparrowhawk</name>
    <dbReference type="NCBI Taxonomy" id="211598"/>
    <lineage>
        <taxon>Eukaryota</taxon>
        <taxon>Metazoa</taxon>
        <taxon>Chordata</taxon>
        <taxon>Craniata</taxon>
        <taxon>Vertebrata</taxon>
        <taxon>Euteleostomi</taxon>
        <taxon>Archelosauria</taxon>
        <taxon>Archosauria</taxon>
        <taxon>Dinosauria</taxon>
        <taxon>Saurischia</taxon>
        <taxon>Theropoda</taxon>
        <taxon>Coelurosauria</taxon>
        <taxon>Aves</taxon>
        <taxon>Neognathae</taxon>
        <taxon>Neoaves</taxon>
        <taxon>Telluraves</taxon>
        <taxon>Accipitrimorphae</taxon>
        <taxon>Accipitriformes</taxon>
        <taxon>Accipitridae</taxon>
        <taxon>Accipitrinae</taxon>
        <taxon>Accipiter</taxon>
    </lineage>
</organism>
<dbReference type="AlphaFoldDB" id="A0A8B9MGM5"/>
<reference evidence="3" key="1">
    <citation type="submission" date="2025-08" db="UniProtKB">
        <authorList>
            <consortium name="Ensembl"/>
        </authorList>
    </citation>
    <scope>IDENTIFICATION</scope>
</reference>
<dbReference type="PANTHER" id="PTHR14343">
    <property type="entry name" value="VWFA DOMAIN-CONTAINING PROTEIN"/>
    <property type="match status" value="1"/>
</dbReference>
<dbReference type="Ensembl" id="ENSANIT00000007816.1">
    <property type="protein sequence ID" value="ENSANIP00000007559.1"/>
    <property type="gene ID" value="ENSANIG00000005148.1"/>
</dbReference>
<feature type="region of interest" description="Disordered" evidence="1">
    <location>
        <begin position="396"/>
        <end position="421"/>
    </location>
</feature>
<dbReference type="PANTHER" id="PTHR14343:SF3">
    <property type="entry name" value="SIMILAR TO PREDICTED GENE ICRFP703B1614Q5.5"/>
    <property type="match status" value="1"/>
</dbReference>
<dbReference type="Pfam" id="PF15057">
    <property type="entry name" value="DUF4537"/>
    <property type="match status" value="1"/>
</dbReference>
<proteinExistence type="predicted"/>
<dbReference type="Proteomes" id="UP000694541">
    <property type="component" value="Unplaced"/>
</dbReference>
<evidence type="ECO:0000313" key="3">
    <source>
        <dbReference type="Ensembl" id="ENSANIP00000007559.1"/>
    </source>
</evidence>
<feature type="compositionally biased region" description="Basic and acidic residues" evidence="1">
    <location>
        <begin position="526"/>
        <end position="535"/>
    </location>
</feature>
<name>A0A8B9MGM5_9AVES</name>
<evidence type="ECO:0000313" key="4">
    <source>
        <dbReference type="Proteomes" id="UP000694541"/>
    </source>
</evidence>
<keyword evidence="4" id="KW-1185">Reference proteome</keyword>